<evidence type="ECO:0000313" key="4">
    <source>
        <dbReference type="Proteomes" id="UP001408356"/>
    </source>
</evidence>
<feature type="signal peptide" evidence="2">
    <location>
        <begin position="1"/>
        <end position="19"/>
    </location>
</feature>
<accession>A0ABR2UXP5</accession>
<dbReference type="GO" id="GO:0005840">
    <property type="term" value="C:ribosome"/>
    <property type="evidence" value="ECO:0007669"/>
    <property type="project" value="UniProtKB-KW"/>
</dbReference>
<feature type="compositionally biased region" description="Gly residues" evidence="1">
    <location>
        <begin position="46"/>
        <end position="63"/>
    </location>
</feature>
<feature type="region of interest" description="Disordered" evidence="1">
    <location>
        <begin position="32"/>
        <end position="72"/>
    </location>
</feature>
<keyword evidence="2" id="KW-0732">Signal</keyword>
<dbReference type="EMBL" id="JARVKF010000320">
    <property type="protein sequence ID" value="KAK9419463.1"/>
    <property type="molecule type" value="Genomic_DNA"/>
</dbReference>
<evidence type="ECO:0000313" key="3">
    <source>
        <dbReference type="EMBL" id="KAK9419463.1"/>
    </source>
</evidence>
<comment type="caution">
    <text evidence="3">The sequence shown here is derived from an EMBL/GenBank/DDBJ whole genome shotgun (WGS) entry which is preliminary data.</text>
</comment>
<name>A0ABR2UXP5_9PEZI</name>
<evidence type="ECO:0000256" key="1">
    <source>
        <dbReference type="SAM" id="MobiDB-lite"/>
    </source>
</evidence>
<proteinExistence type="predicted"/>
<evidence type="ECO:0000256" key="2">
    <source>
        <dbReference type="SAM" id="SignalP"/>
    </source>
</evidence>
<keyword evidence="3" id="KW-0687">Ribonucleoprotein</keyword>
<organism evidence="3 4">
    <name type="scientific">Seiridium unicorne</name>
    <dbReference type="NCBI Taxonomy" id="138068"/>
    <lineage>
        <taxon>Eukaryota</taxon>
        <taxon>Fungi</taxon>
        <taxon>Dikarya</taxon>
        <taxon>Ascomycota</taxon>
        <taxon>Pezizomycotina</taxon>
        <taxon>Sordariomycetes</taxon>
        <taxon>Xylariomycetidae</taxon>
        <taxon>Amphisphaeriales</taxon>
        <taxon>Sporocadaceae</taxon>
        <taxon>Seiridium</taxon>
    </lineage>
</organism>
<dbReference type="PANTHER" id="PTHR34587:SF2">
    <property type="entry name" value="G-PROTEIN COUPLED RECEPTORS FAMILY 1 PROFILE DOMAIN-CONTAINING PROTEIN"/>
    <property type="match status" value="1"/>
</dbReference>
<dbReference type="InterPro" id="IPR053216">
    <property type="entry name" value="Appressorial_penetr-assoc"/>
</dbReference>
<feature type="chain" id="PRO_5045122938" evidence="2">
    <location>
        <begin position="20"/>
        <end position="419"/>
    </location>
</feature>
<keyword evidence="4" id="KW-1185">Reference proteome</keyword>
<keyword evidence="3" id="KW-0689">Ribosomal protein</keyword>
<protein>
    <submittedName>
        <fullName evidence="3">Ribosomal protein s17</fullName>
    </submittedName>
</protein>
<reference evidence="3 4" key="1">
    <citation type="journal article" date="2024" name="J. Plant Pathol.">
        <title>Sequence and assembly of the genome of Seiridium unicorne, isolate CBS 538.82, causal agent of cypress canker disease.</title>
        <authorList>
            <person name="Scali E."/>
            <person name="Rocca G.D."/>
            <person name="Danti R."/>
            <person name="Garbelotto M."/>
            <person name="Barberini S."/>
            <person name="Baroncelli R."/>
            <person name="Emiliani G."/>
        </authorList>
    </citation>
    <scope>NUCLEOTIDE SEQUENCE [LARGE SCALE GENOMIC DNA]</scope>
    <source>
        <strain evidence="3 4">BM-138-508</strain>
    </source>
</reference>
<dbReference type="Proteomes" id="UP001408356">
    <property type="component" value="Unassembled WGS sequence"/>
</dbReference>
<dbReference type="PANTHER" id="PTHR34587">
    <property type="entry name" value="VWFA DOMAIN-CONTAINING PROTEIN"/>
    <property type="match status" value="1"/>
</dbReference>
<gene>
    <name evidence="3" type="ORF">SUNI508_07438</name>
</gene>
<sequence>MLVKSVLVGLLSLSLVAEASVMRSPFDKVLHQRAGRTRSLQARQNGKGGKGGNQGGKNNGGNNAGAQASTTASATNTATAAAANNNNNKGGNNNAAAASSCLSSNAIQTGSAQDGSAGAEAGQANSATDANNFINFCAGETLTNGLQQKQGSCNGIPMGKMPASTKMISAVFVNPQNGDNIAANTDFSIQVQMANLAAGTFTNPDSTYYSAPQDLDKTGIVIGHTHVSVQDTGNSLNPTQPLDASQFAFFKGINDAGNGNGLLAADVAGGLPAGNYRVCSMTGAANHQPVLMPVAQRGPQDDCVRFTVGGNSGNNNANTGNANANTGNANAGNTGNAGSTATVSGAVAGATAPAVTASGNADRPFEVNGNTFVNEAAAKQRSCDIQFNACADAVNGGKASGVTVSDCQAQQTSCLGAAS</sequence>